<evidence type="ECO:0000256" key="8">
    <source>
        <dbReference type="ARBA" id="ARBA00023114"/>
    </source>
</evidence>
<evidence type="ECO:0000256" key="2">
    <source>
        <dbReference type="ARBA" id="ARBA00011233"/>
    </source>
</evidence>
<dbReference type="InterPro" id="IPR002299">
    <property type="entry name" value="Porin_Neis"/>
</dbReference>
<comment type="subunit">
    <text evidence="2">Homotrimer.</text>
</comment>
<dbReference type="PANTHER" id="PTHR34501:SF9">
    <property type="entry name" value="MAJOR OUTER MEMBRANE PROTEIN P.IA"/>
    <property type="match status" value="1"/>
</dbReference>
<comment type="caution">
    <text evidence="13">The sequence shown here is derived from an EMBL/GenBank/DDBJ whole genome shotgun (WGS) entry which is preliminary data.</text>
</comment>
<dbReference type="InterPro" id="IPR001702">
    <property type="entry name" value="Porin_Gram-ve"/>
</dbReference>
<organism evidence="13 14">
    <name type="scientific">Undibacterium arcticum</name>
    <dbReference type="NCBI Taxonomy" id="1762892"/>
    <lineage>
        <taxon>Bacteria</taxon>
        <taxon>Pseudomonadati</taxon>
        <taxon>Pseudomonadota</taxon>
        <taxon>Betaproteobacteria</taxon>
        <taxon>Burkholderiales</taxon>
        <taxon>Oxalobacteraceae</taxon>
        <taxon>Undibacterium</taxon>
    </lineage>
</organism>
<dbReference type="PRINTS" id="PR00182">
    <property type="entry name" value="ECOLNEIPORIN"/>
</dbReference>
<evidence type="ECO:0000256" key="6">
    <source>
        <dbReference type="ARBA" id="ARBA00022729"/>
    </source>
</evidence>
<sequence>MKKSLLTLAVLSAAGAAQAQSNVTMYGLLDAGVEYTNHANATQGSLTRVTSGGTNTSRFGFKGSEDLGDGMKAVYQLEGGIFIDQGISDGVLFKRQANVGLEGAFGRVVAGRSYTTSYDFMLPFDPMGYAPEYSWVTSGNGTGVSKYGMPTAFDNIIKYQGEFSGFKLGASVGLGEQAGSTADSAKYNLGLGYESGPFSIATTYDRQNGNTVAATGDRNKTTTIHLGAAYKVANDVTIRGGYRNYKLVSAAATRPADVRADMYWGGVTYQATPVVGLTGAVYYQNVKNVAPGTDADPIMYVLQAKYTLSKRTFLYAATAYAKAKHNQLVGLTRDSTADGGVSGFASNQTGVMVGMQHRF</sequence>
<keyword evidence="6 11" id="KW-0732">Signal</keyword>
<dbReference type="PRINTS" id="PR00184">
    <property type="entry name" value="NEISSPPORIN"/>
</dbReference>
<reference evidence="14" key="1">
    <citation type="journal article" date="2019" name="Int. J. Syst. Evol. Microbiol.">
        <title>The Global Catalogue of Microorganisms (GCM) 10K type strain sequencing project: providing services to taxonomists for standard genome sequencing and annotation.</title>
        <authorList>
            <consortium name="The Broad Institute Genomics Platform"/>
            <consortium name="The Broad Institute Genome Sequencing Center for Infectious Disease"/>
            <person name="Wu L."/>
            <person name="Ma J."/>
        </authorList>
    </citation>
    <scope>NUCLEOTIDE SEQUENCE [LARGE SCALE GENOMIC DNA]</scope>
    <source>
        <strain evidence="14">KCTC 42986</strain>
    </source>
</reference>
<dbReference type="InterPro" id="IPR033900">
    <property type="entry name" value="Gram_neg_porin_domain"/>
</dbReference>
<evidence type="ECO:0000256" key="5">
    <source>
        <dbReference type="ARBA" id="ARBA00022692"/>
    </source>
</evidence>
<evidence type="ECO:0000256" key="4">
    <source>
        <dbReference type="ARBA" id="ARBA00022452"/>
    </source>
</evidence>
<dbReference type="CDD" id="cd00342">
    <property type="entry name" value="gram_neg_porins"/>
    <property type="match status" value="1"/>
</dbReference>
<keyword evidence="10" id="KW-0998">Cell outer membrane</keyword>
<evidence type="ECO:0000256" key="11">
    <source>
        <dbReference type="SAM" id="SignalP"/>
    </source>
</evidence>
<feature type="chain" id="PRO_5046594833" evidence="11">
    <location>
        <begin position="20"/>
        <end position="359"/>
    </location>
</feature>
<keyword evidence="5" id="KW-0812">Transmembrane</keyword>
<dbReference type="Gene3D" id="2.40.160.10">
    <property type="entry name" value="Porin"/>
    <property type="match status" value="1"/>
</dbReference>
<evidence type="ECO:0000256" key="7">
    <source>
        <dbReference type="ARBA" id="ARBA00023065"/>
    </source>
</evidence>
<keyword evidence="7" id="KW-0406">Ion transport</keyword>
<evidence type="ECO:0000313" key="13">
    <source>
        <dbReference type="EMBL" id="MFC3107927.1"/>
    </source>
</evidence>
<dbReference type="RefSeq" id="WP_390322003.1">
    <property type="nucleotide sequence ID" value="NZ_JBHRTP010000022.1"/>
</dbReference>
<dbReference type="PANTHER" id="PTHR34501">
    <property type="entry name" value="PROTEIN YDDL-RELATED"/>
    <property type="match status" value="1"/>
</dbReference>
<dbReference type="SUPFAM" id="SSF56935">
    <property type="entry name" value="Porins"/>
    <property type="match status" value="1"/>
</dbReference>
<keyword evidence="14" id="KW-1185">Reference proteome</keyword>
<keyword evidence="9" id="KW-0472">Membrane</keyword>
<evidence type="ECO:0000256" key="3">
    <source>
        <dbReference type="ARBA" id="ARBA00022448"/>
    </source>
</evidence>
<comment type="subcellular location">
    <subcellularLocation>
        <location evidence="1">Cell outer membrane</location>
        <topology evidence="1">Multi-pass membrane protein</topology>
    </subcellularLocation>
</comment>
<keyword evidence="4" id="KW-1134">Transmembrane beta strand</keyword>
<keyword evidence="3" id="KW-0813">Transport</keyword>
<name>A0ABV7F281_9BURK</name>
<gene>
    <name evidence="13" type="ORF">ACFOFO_08130</name>
</gene>
<accession>A0ABV7F281</accession>
<dbReference type="InterPro" id="IPR023614">
    <property type="entry name" value="Porin_dom_sf"/>
</dbReference>
<proteinExistence type="predicted"/>
<evidence type="ECO:0000313" key="14">
    <source>
        <dbReference type="Proteomes" id="UP001595530"/>
    </source>
</evidence>
<dbReference type="Proteomes" id="UP001595530">
    <property type="component" value="Unassembled WGS sequence"/>
</dbReference>
<dbReference type="Pfam" id="PF13609">
    <property type="entry name" value="Porin_4"/>
    <property type="match status" value="1"/>
</dbReference>
<evidence type="ECO:0000259" key="12">
    <source>
        <dbReference type="Pfam" id="PF13609"/>
    </source>
</evidence>
<keyword evidence="8" id="KW-0626">Porin</keyword>
<evidence type="ECO:0000256" key="1">
    <source>
        <dbReference type="ARBA" id="ARBA00004571"/>
    </source>
</evidence>
<evidence type="ECO:0000256" key="10">
    <source>
        <dbReference type="ARBA" id="ARBA00023237"/>
    </source>
</evidence>
<dbReference type="EMBL" id="JBHRTP010000022">
    <property type="protein sequence ID" value="MFC3107927.1"/>
    <property type="molecule type" value="Genomic_DNA"/>
</dbReference>
<feature type="domain" description="Porin" evidence="12">
    <location>
        <begin position="8"/>
        <end position="325"/>
    </location>
</feature>
<dbReference type="InterPro" id="IPR050298">
    <property type="entry name" value="Gram-neg_bact_OMP"/>
</dbReference>
<evidence type="ECO:0000256" key="9">
    <source>
        <dbReference type="ARBA" id="ARBA00023136"/>
    </source>
</evidence>
<protein>
    <submittedName>
        <fullName evidence="13">Porin</fullName>
    </submittedName>
</protein>
<feature type="signal peptide" evidence="11">
    <location>
        <begin position="1"/>
        <end position="19"/>
    </location>
</feature>